<dbReference type="eggNOG" id="COG1864">
    <property type="taxonomic scope" value="Bacteria"/>
</dbReference>
<dbReference type="InterPro" id="IPR040255">
    <property type="entry name" value="Non-specific_endonuclease"/>
</dbReference>
<evidence type="ECO:0000256" key="1">
    <source>
        <dbReference type="PIRSR" id="PIRSR640255-1"/>
    </source>
</evidence>
<keyword evidence="5" id="KW-0540">Nuclease</keyword>
<proteinExistence type="predicted"/>
<accession>A0A060RBT5</accession>
<dbReference type="KEGG" id="rbc:BN938_3059"/>
<name>A0A060RBT5_9BACT</name>
<dbReference type="STRING" id="1433126.BN938_3059"/>
<evidence type="ECO:0000259" key="3">
    <source>
        <dbReference type="SMART" id="SM00477"/>
    </source>
</evidence>
<protein>
    <submittedName>
        <fullName evidence="5">Endonuclease</fullName>
    </submittedName>
</protein>
<dbReference type="SUPFAM" id="SSF54060">
    <property type="entry name" value="His-Me finger endonucleases"/>
    <property type="match status" value="1"/>
</dbReference>
<dbReference type="GO" id="GO:0004519">
    <property type="term" value="F:endonuclease activity"/>
    <property type="evidence" value="ECO:0007669"/>
    <property type="project" value="UniProtKB-KW"/>
</dbReference>
<dbReference type="Gene3D" id="3.40.570.10">
    <property type="entry name" value="Extracellular Endonuclease, subunit A"/>
    <property type="match status" value="1"/>
</dbReference>
<dbReference type="SMART" id="SM00892">
    <property type="entry name" value="Endonuclease_NS"/>
    <property type="match status" value="1"/>
</dbReference>
<evidence type="ECO:0000259" key="4">
    <source>
        <dbReference type="SMART" id="SM00892"/>
    </source>
</evidence>
<dbReference type="GO" id="GO:0016787">
    <property type="term" value="F:hydrolase activity"/>
    <property type="evidence" value="ECO:0007669"/>
    <property type="project" value="InterPro"/>
</dbReference>
<dbReference type="SMART" id="SM00477">
    <property type="entry name" value="NUC"/>
    <property type="match status" value="1"/>
</dbReference>
<dbReference type="GO" id="GO:0046872">
    <property type="term" value="F:metal ion binding"/>
    <property type="evidence" value="ECO:0007669"/>
    <property type="project" value="UniProtKB-KW"/>
</dbReference>
<dbReference type="AlphaFoldDB" id="A0A060RBT5"/>
<feature type="active site" description="Proton acceptor" evidence="1">
    <location>
        <position position="111"/>
    </location>
</feature>
<keyword evidence="6" id="KW-1185">Reference proteome</keyword>
<feature type="domain" description="DNA/RNA non-specific endonuclease/pyrophosphatase/phosphodiesterase" evidence="4">
    <location>
        <begin position="46"/>
        <end position="243"/>
    </location>
</feature>
<evidence type="ECO:0000256" key="2">
    <source>
        <dbReference type="PIRSR" id="PIRSR640255-2"/>
    </source>
</evidence>
<dbReference type="InterPro" id="IPR044929">
    <property type="entry name" value="DNA/RNA_non-sp_Endonuclease_sf"/>
</dbReference>
<keyword evidence="2" id="KW-0479">Metal-binding</keyword>
<dbReference type="PANTHER" id="PTHR13966:SF5">
    <property type="entry name" value="ENDONUCLEASE G, MITOCHONDRIAL"/>
    <property type="match status" value="1"/>
</dbReference>
<dbReference type="InterPro" id="IPR044925">
    <property type="entry name" value="His-Me_finger_sf"/>
</dbReference>
<dbReference type="GO" id="GO:0003676">
    <property type="term" value="F:nucleic acid binding"/>
    <property type="evidence" value="ECO:0007669"/>
    <property type="project" value="InterPro"/>
</dbReference>
<dbReference type="HOGENOM" id="CLU_055174_2_2_10"/>
<dbReference type="Pfam" id="PF01223">
    <property type="entry name" value="Endonuclease_NS"/>
    <property type="match status" value="1"/>
</dbReference>
<evidence type="ECO:0000313" key="5">
    <source>
        <dbReference type="EMBL" id="CDN33121.1"/>
    </source>
</evidence>
<dbReference type="PANTHER" id="PTHR13966">
    <property type="entry name" value="ENDONUCLEASE RELATED"/>
    <property type="match status" value="1"/>
</dbReference>
<keyword evidence="5" id="KW-0378">Hydrolase</keyword>
<reference evidence="5 6" key="1">
    <citation type="journal article" date="2015" name="Genome Announc.">
        <title>Complete Genome Sequence of the Novel Leech Symbiont Mucinivorans hirudinis M3T.</title>
        <authorList>
            <person name="Nelson M.C."/>
            <person name="Bomar L."/>
            <person name="Graf J."/>
        </authorList>
    </citation>
    <scope>NUCLEOTIDE SEQUENCE [LARGE SCALE GENOMIC DNA]</scope>
    <source>
        <strain evidence="6">M3</strain>
    </source>
</reference>
<evidence type="ECO:0000313" key="6">
    <source>
        <dbReference type="Proteomes" id="UP000027616"/>
    </source>
</evidence>
<keyword evidence="5" id="KW-0255">Endonuclease</keyword>
<dbReference type="EMBL" id="HG934468">
    <property type="protein sequence ID" value="CDN33121.1"/>
    <property type="molecule type" value="Genomic_DNA"/>
</dbReference>
<gene>
    <name evidence="5" type="ORF">BN938_3059</name>
</gene>
<dbReference type="InterPro" id="IPR020821">
    <property type="entry name" value="ENPP1-3/EXOG-like_nuc-like"/>
</dbReference>
<dbReference type="InterPro" id="IPR001604">
    <property type="entry name" value="Endo_G_ENPP1-like_dom"/>
</dbReference>
<organism evidence="5 6">
    <name type="scientific">Mucinivorans hirudinis</name>
    <dbReference type="NCBI Taxonomy" id="1433126"/>
    <lineage>
        <taxon>Bacteria</taxon>
        <taxon>Pseudomonadati</taxon>
        <taxon>Bacteroidota</taxon>
        <taxon>Bacteroidia</taxon>
        <taxon>Bacteroidales</taxon>
        <taxon>Rikenellaceae</taxon>
        <taxon>Mucinivorans</taxon>
    </lineage>
</organism>
<sequence length="243" mass="27203">MVAGVTLFSVGQKNSASVFVTSSAQRLGGGIELPLCKENDSLIINSIGRYTLQYSPHYRSAMWVAYKLCAADLSGNAGRSNSFTQDRELAARGYVTARNGDYLKSGYDKGHLLPSADRQKTKQENCSTFILSNVSPQKPKLNRGVWKKLEEHIRREVTRCDTLYIVVGALLHPALPRLGLSAIAIPELYFKAILSRRNNHYFSAAYLIPNTETPRNNFFDYQISIDSLERLAKLRLFPKILGK</sequence>
<dbReference type="OrthoDB" id="9811262at2"/>
<dbReference type="Proteomes" id="UP000027616">
    <property type="component" value="Chromosome I"/>
</dbReference>
<feature type="domain" description="ENPP1-3/EXOG-like endonuclease/phosphodiesterase" evidence="3">
    <location>
        <begin position="49"/>
        <end position="243"/>
    </location>
</feature>
<feature type="binding site" evidence="2">
    <location>
        <position position="142"/>
    </location>
    <ligand>
        <name>Mg(2+)</name>
        <dbReference type="ChEBI" id="CHEBI:18420"/>
        <note>catalytic</note>
    </ligand>
</feature>